<dbReference type="Pfam" id="PF00664">
    <property type="entry name" value="ABC_membrane"/>
    <property type="match status" value="1"/>
</dbReference>
<dbReference type="PROSITE" id="PS50893">
    <property type="entry name" value="ABC_TRANSPORTER_2"/>
    <property type="match status" value="1"/>
</dbReference>
<gene>
    <name evidence="10" type="primary">cydC</name>
    <name evidence="11" type="ORF">FC31_GL000104</name>
    <name evidence="10" type="ORF">HMPREF0494_0974</name>
</gene>
<dbReference type="PATRIC" id="fig|525309.8.peg.112"/>
<feature type="domain" description="ABC transmembrane type-1" evidence="9">
    <location>
        <begin position="29"/>
        <end position="311"/>
    </location>
</feature>
<accession>C8P6N0</accession>
<dbReference type="OrthoDB" id="9802264at2"/>
<feature type="transmembrane region" description="Helical" evidence="7">
    <location>
        <begin position="64"/>
        <end position="83"/>
    </location>
</feature>
<dbReference type="PROSITE" id="PS50929">
    <property type="entry name" value="ABC_TM1F"/>
    <property type="match status" value="1"/>
</dbReference>
<dbReference type="GO" id="GO:0015421">
    <property type="term" value="F:ABC-type oligopeptide transporter activity"/>
    <property type="evidence" value="ECO:0007669"/>
    <property type="project" value="TreeGrafter"/>
</dbReference>
<proteinExistence type="predicted"/>
<evidence type="ECO:0000256" key="4">
    <source>
        <dbReference type="ARBA" id="ARBA00022840"/>
    </source>
</evidence>
<dbReference type="InterPro" id="IPR003439">
    <property type="entry name" value="ABC_transporter-like_ATP-bd"/>
</dbReference>
<dbReference type="SUPFAM" id="SSF90123">
    <property type="entry name" value="ABC transporter transmembrane region"/>
    <property type="match status" value="1"/>
</dbReference>
<evidence type="ECO:0000256" key="2">
    <source>
        <dbReference type="ARBA" id="ARBA00022692"/>
    </source>
</evidence>
<keyword evidence="13" id="KW-1185">Reference proteome</keyword>
<dbReference type="InterPro" id="IPR014223">
    <property type="entry name" value="ABC_CydC/D"/>
</dbReference>
<sequence>MFKRISLLRALKRDRWVRPFLRRYRKTLIFAITIGVVTFVCGAGLMFSAGFLISKSATRPENILLVYVPIVLTRAFGIARPAFRYLERLVSHNWVLKMTSRLRQRLYDTLERDATSFSSKYQLGDILGLLSDDIHHIQNLYLRTLFPMFVAWGLYALIVVAFGILSPLMGLWMLILFGLMIFAIPLWSVLVNGARQEYEKDVKDQLYVNLTDNVLGIADWVLAGRSNAYLQLHDQNERQYLATARAMHRFERLRDFLMQLLVLLLVISLLIWGAARFGGQAGGPANWIAAFVLAAFPLIDAIAPLPAAAQETNVYTNSLVRLNNLPAPTGQSTTAPTITLPAALQVRDLHYTYPETSKEVLRGISLAIKPGEKLAILGRSGAGKSTLAALLRGDRTPTAGSVTLNGVPTAQFGDQIADYISVINQQPYLFNTTIANNVRLGNEAASDDDIWAVLRRVGLAKMVADLPHGLDTKVDEAGLRFSGGERHRLALARILLKDTPIILLDEPTVGLDPITEQAVINTIFKQLAGKTLIWITHHLQGIDHFDQVIFIEDGQLAMHGTPTGLWRTNQRYRELKKADQGL</sequence>
<comment type="caution">
    <text evidence="10">The sequence shown here is derived from an EMBL/GenBank/DDBJ whole genome shotgun (WGS) entry which is preliminary data.</text>
</comment>
<keyword evidence="6 7" id="KW-0472">Membrane</keyword>
<feature type="domain" description="ABC transporter" evidence="8">
    <location>
        <begin position="344"/>
        <end position="578"/>
    </location>
</feature>
<protein>
    <submittedName>
        <fullName evidence="11">ABC superfamily ATP binding cassette transporter, ABC protein</fullName>
    </submittedName>
    <submittedName>
        <fullName evidence="10">Thiol reductant ABC exporter, CydC subunit</fullName>
    </submittedName>
</protein>
<reference evidence="11 13" key="2">
    <citation type="journal article" date="2015" name="Genome Announc.">
        <title>Expanding the biotechnology potential of lactobacilli through comparative genomics of 213 strains and associated genera.</title>
        <authorList>
            <person name="Sun Z."/>
            <person name="Harris H.M."/>
            <person name="McCann A."/>
            <person name="Guo C."/>
            <person name="Argimon S."/>
            <person name="Zhang W."/>
            <person name="Yang X."/>
            <person name="Jeffery I.B."/>
            <person name="Cooney J.C."/>
            <person name="Kagawa T.F."/>
            <person name="Liu W."/>
            <person name="Song Y."/>
            <person name="Salvetti E."/>
            <person name="Wrobel A."/>
            <person name="Rasinkangas P."/>
            <person name="Parkhill J."/>
            <person name="Rea M.C."/>
            <person name="O'Sullivan O."/>
            <person name="Ritari J."/>
            <person name="Douillard F.P."/>
            <person name="Paul Ross R."/>
            <person name="Yang R."/>
            <person name="Briner A.E."/>
            <person name="Felis G.E."/>
            <person name="de Vos W.M."/>
            <person name="Barrangou R."/>
            <person name="Klaenhammer T.R."/>
            <person name="Caufield P.W."/>
            <person name="Cui Y."/>
            <person name="Zhang H."/>
            <person name="O'Toole P.W."/>
        </authorList>
    </citation>
    <scope>NUCLEOTIDE SEQUENCE [LARGE SCALE GENOMIC DNA]</scope>
    <source>
        <strain evidence="11 13">DSM 16041</strain>
    </source>
</reference>
<dbReference type="InterPro" id="IPR027417">
    <property type="entry name" value="P-loop_NTPase"/>
</dbReference>
<keyword evidence="3" id="KW-0547">Nucleotide-binding</keyword>
<organism evidence="10 12">
    <name type="scientific">Limosilactobacillus antri DSM 16041</name>
    <dbReference type="NCBI Taxonomy" id="525309"/>
    <lineage>
        <taxon>Bacteria</taxon>
        <taxon>Bacillati</taxon>
        <taxon>Bacillota</taxon>
        <taxon>Bacilli</taxon>
        <taxon>Lactobacillales</taxon>
        <taxon>Lactobacillaceae</taxon>
        <taxon>Limosilactobacillus</taxon>
    </lineage>
</organism>
<feature type="transmembrane region" description="Helical" evidence="7">
    <location>
        <begin position="256"/>
        <end position="275"/>
    </location>
</feature>
<evidence type="ECO:0000256" key="7">
    <source>
        <dbReference type="SAM" id="Phobius"/>
    </source>
</evidence>
<dbReference type="GO" id="GO:0045454">
    <property type="term" value="P:cell redox homeostasis"/>
    <property type="evidence" value="ECO:0007669"/>
    <property type="project" value="InterPro"/>
</dbReference>
<dbReference type="InterPro" id="IPR003593">
    <property type="entry name" value="AAA+_ATPase"/>
</dbReference>
<evidence type="ECO:0000313" key="10">
    <source>
        <dbReference type="EMBL" id="EEW53818.1"/>
    </source>
</evidence>
<evidence type="ECO:0000313" key="11">
    <source>
        <dbReference type="EMBL" id="KRK60913.1"/>
    </source>
</evidence>
<evidence type="ECO:0000256" key="1">
    <source>
        <dbReference type="ARBA" id="ARBA00004651"/>
    </source>
</evidence>
<feature type="transmembrane region" description="Helical" evidence="7">
    <location>
        <begin position="28"/>
        <end position="52"/>
    </location>
</feature>
<keyword evidence="5 7" id="KW-1133">Transmembrane helix</keyword>
<dbReference type="Gene3D" id="1.20.1560.10">
    <property type="entry name" value="ABC transporter type 1, transmembrane domain"/>
    <property type="match status" value="1"/>
</dbReference>
<comment type="subcellular location">
    <subcellularLocation>
        <location evidence="1">Cell membrane</location>
        <topology evidence="1">Multi-pass membrane protein</topology>
    </subcellularLocation>
</comment>
<dbReference type="Proteomes" id="UP000003675">
    <property type="component" value="Unassembled WGS sequence"/>
</dbReference>
<dbReference type="STRING" id="525309.HMPREF0494_0974"/>
<dbReference type="InterPro" id="IPR036640">
    <property type="entry name" value="ABC1_TM_sf"/>
</dbReference>
<dbReference type="GO" id="GO:0005886">
    <property type="term" value="C:plasma membrane"/>
    <property type="evidence" value="ECO:0007669"/>
    <property type="project" value="UniProtKB-SubCell"/>
</dbReference>
<evidence type="ECO:0000313" key="12">
    <source>
        <dbReference type="Proteomes" id="UP000003675"/>
    </source>
</evidence>
<evidence type="ECO:0000256" key="3">
    <source>
        <dbReference type="ARBA" id="ARBA00022741"/>
    </source>
</evidence>
<evidence type="ECO:0000259" key="9">
    <source>
        <dbReference type="PROSITE" id="PS50929"/>
    </source>
</evidence>
<evidence type="ECO:0000256" key="5">
    <source>
        <dbReference type="ARBA" id="ARBA00022989"/>
    </source>
</evidence>
<feature type="transmembrane region" description="Helical" evidence="7">
    <location>
        <begin position="287"/>
        <end position="309"/>
    </location>
</feature>
<dbReference type="eggNOG" id="COG4987">
    <property type="taxonomic scope" value="Bacteria"/>
</dbReference>
<dbReference type="EMBL" id="ACLL01000023">
    <property type="protein sequence ID" value="EEW53818.1"/>
    <property type="molecule type" value="Genomic_DNA"/>
</dbReference>
<dbReference type="CDD" id="cd03247">
    <property type="entry name" value="ABCC_cytochrome_bd"/>
    <property type="match status" value="1"/>
</dbReference>
<dbReference type="PANTHER" id="PTHR43394:SF1">
    <property type="entry name" value="ATP-BINDING CASSETTE SUB-FAMILY B MEMBER 10, MITOCHONDRIAL"/>
    <property type="match status" value="1"/>
</dbReference>
<dbReference type="Pfam" id="PF00005">
    <property type="entry name" value="ABC_tran"/>
    <property type="match status" value="1"/>
</dbReference>
<evidence type="ECO:0000259" key="8">
    <source>
        <dbReference type="PROSITE" id="PS50893"/>
    </source>
</evidence>
<dbReference type="Proteomes" id="UP000051883">
    <property type="component" value="Unassembled WGS sequence"/>
</dbReference>
<dbReference type="NCBIfam" id="TIGR02868">
    <property type="entry name" value="CydC"/>
    <property type="match status" value="1"/>
</dbReference>
<dbReference type="GO" id="GO:0034775">
    <property type="term" value="P:glutathione transmembrane transport"/>
    <property type="evidence" value="ECO:0007669"/>
    <property type="project" value="InterPro"/>
</dbReference>
<name>C8P6N0_9LACO</name>
<dbReference type="HOGENOM" id="CLU_000604_84_9_9"/>
<dbReference type="SMART" id="SM00382">
    <property type="entry name" value="AAA"/>
    <property type="match status" value="1"/>
</dbReference>
<dbReference type="EMBL" id="AZDK01000001">
    <property type="protein sequence ID" value="KRK60913.1"/>
    <property type="molecule type" value="Genomic_DNA"/>
</dbReference>
<dbReference type="Gene3D" id="3.40.50.300">
    <property type="entry name" value="P-loop containing nucleotide triphosphate hydrolases"/>
    <property type="match status" value="1"/>
</dbReference>
<dbReference type="RefSeq" id="WP_007124259.1">
    <property type="nucleotide sequence ID" value="NZ_AZDK01000001.1"/>
</dbReference>
<evidence type="ECO:0000256" key="6">
    <source>
        <dbReference type="ARBA" id="ARBA00023136"/>
    </source>
</evidence>
<dbReference type="GO" id="GO:0005524">
    <property type="term" value="F:ATP binding"/>
    <property type="evidence" value="ECO:0007669"/>
    <property type="project" value="UniProtKB-KW"/>
</dbReference>
<dbReference type="InterPro" id="IPR011527">
    <property type="entry name" value="ABC1_TM_dom"/>
</dbReference>
<dbReference type="SUPFAM" id="SSF52540">
    <property type="entry name" value="P-loop containing nucleoside triphosphate hydrolases"/>
    <property type="match status" value="1"/>
</dbReference>
<keyword evidence="4" id="KW-0067">ATP-binding</keyword>
<feature type="transmembrane region" description="Helical" evidence="7">
    <location>
        <begin position="145"/>
        <end position="165"/>
    </location>
</feature>
<dbReference type="AlphaFoldDB" id="C8P6N0"/>
<feature type="transmembrane region" description="Helical" evidence="7">
    <location>
        <begin position="171"/>
        <end position="190"/>
    </location>
</feature>
<evidence type="ECO:0000313" key="13">
    <source>
        <dbReference type="Proteomes" id="UP000051883"/>
    </source>
</evidence>
<dbReference type="GO" id="GO:0016887">
    <property type="term" value="F:ATP hydrolysis activity"/>
    <property type="evidence" value="ECO:0007669"/>
    <property type="project" value="InterPro"/>
</dbReference>
<reference evidence="10 12" key="1">
    <citation type="submission" date="2009-09" db="EMBL/GenBank/DDBJ databases">
        <authorList>
            <person name="Qin X."/>
            <person name="Bachman B."/>
            <person name="Battles P."/>
            <person name="Bell A."/>
            <person name="Bess C."/>
            <person name="Bickham C."/>
            <person name="Chaboub L."/>
            <person name="Chen D."/>
            <person name="Coyle M."/>
            <person name="Deiros D.R."/>
            <person name="Dinh H."/>
            <person name="Forbes L."/>
            <person name="Fowler G."/>
            <person name="Francisco L."/>
            <person name="Fu Q."/>
            <person name="Gubbala S."/>
            <person name="Hale W."/>
            <person name="Han Y."/>
            <person name="Hemphill L."/>
            <person name="Highlander S.K."/>
            <person name="Hirani K."/>
            <person name="Hogues M."/>
            <person name="Jackson L."/>
            <person name="Jakkamsetti A."/>
            <person name="Javaid M."/>
            <person name="Jiang H."/>
            <person name="Korchina V."/>
            <person name="Kovar C."/>
            <person name="Lara F."/>
            <person name="Lee S."/>
            <person name="Mata R."/>
            <person name="Mathew T."/>
            <person name="Moen C."/>
            <person name="Morales K."/>
            <person name="Munidasa M."/>
            <person name="Nazareth L."/>
            <person name="Ngo R."/>
            <person name="Nguyen L."/>
            <person name="Okwuonu G."/>
            <person name="Ongeri F."/>
            <person name="Patil S."/>
            <person name="Petrosino J."/>
            <person name="Pham C."/>
            <person name="Pham P."/>
            <person name="Pu L.-L."/>
            <person name="Puazo M."/>
            <person name="Raj R."/>
            <person name="Reid J."/>
            <person name="Rouhana J."/>
            <person name="Saada N."/>
            <person name="Shang Y."/>
            <person name="Simmons D."/>
            <person name="Thornton R."/>
            <person name="Warren J."/>
            <person name="Weissenberger G."/>
            <person name="Zhang J."/>
            <person name="Zhang L."/>
            <person name="Zhou C."/>
            <person name="Zhu D."/>
            <person name="Muzny D."/>
            <person name="Worley K."/>
            <person name="Gibbs R."/>
        </authorList>
    </citation>
    <scope>NUCLEOTIDE SEQUENCE [LARGE SCALE GENOMIC DNA]</scope>
    <source>
        <strain evidence="10 12">DSM 16041</strain>
    </source>
</reference>
<dbReference type="PANTHER" id="PTHR43394">
    <property type="entry name" value="ATP-DEPENDENT PERMEASE MDL1, MITOCHONDRIAL"/>
    <property type="match status" value="1"/>
</dbReference>
<keyword evidence="2 7" id="KW-0812">Transmembrane</keyword>
<dbReference type="InterPro" id="IPR039421">
    <property type="entry name" value="Type_1_exporter"/>
</dbReference>